<keyword evidence="3" id="KW-1185">Reference proteome</keyword>
<gene>
    <name evidence="2" type="ORF">MCSF7_03143</name>
</gene>
<evidence type="ECO:0000313" key="3">
    <source>
        <dbReference type="Proteomes" id="UP000004978"/>
    </source>
</evidence>
<evidence type="ECO:0000313" key="2">
    <source>
        <dbReference type="EMBL" id="EGV00513.1"/>
    </source>
</evidence>
<protein>
    <recommendedName>
        <fullName evidence="1">Ribosome maturation factor RimP C-terminal domain-containing protein</fullName>
    </recommendedName>
</protein>
<evidence type="ECO:0000259" key="1">
    <source>
        <dbReference type="Pfam" id="PF17384"/>
    </source>
</evidence>
<dbReference type="STRING" id="1037410.MCSF7_03143"/>
<dbReference type="SUPFAM" id="SSF74942">
    <property type="entry name" value="YhbC-like, C-terminal domain"/>
    <property type="match status" value="1"/>
</dbReference>
<proteinExistence type="predicted"/>
<dbReference type="RefSeq" id="WP_006608437.1">
    <property type="nucleotide sequence ID" value="NZ_AFXA01000005.1"/>
</dbReference>
<comment type="caution">
    <text evidence="2">The sequence shown here is derived from an EMBL/GenBank/DDBJ whole genome shotgun (WGS) entry which is preliminary data.</text>
</comment>
<dbReference type="InterPro" id="IPR036847">
    <property type="entry name" value="RimP_C_sf"/>
</dbReference>
<name>F9UJH0_9BACT</name>
<dbReference type="Proteomes" id="UP000004978">
    <property type="component" value="Unassembled WGS sequence"/>
</dbReference>
<feature type="domain" description="Ribosome maturation factor RimP C-terminal" evidence="1">
    <location>
        <begin position="87"/>
        <end position="144"/>
    </location>
</feature>
<dbReference type="Gene3D" id="2.30.30.180">
    <property type="entry name" value="Ribosome maturation factor RimP, C-terminal domain"/>
    <property type="match status" value="1"/>
</dbReference>
<reference evidence="2 3" key="1">
    <citation type="journal article" date="2013" name="Genome Announc.">
        <title>Genome Sequence of Mycoplasma columbinum Strain SF7.</title>
        <authorList>
            <person name="Guo Z."/>
            <person name="Xu X."/>
            <person name="Zheng Q."/>
            <person name="Li T."/>
            <person name="Kuang S."/>
            <person name="Zhang Z."/>
            <person name="Chen Y."/>
            <person name="Lu X."/>
            <person name="Zhou R."/>
            <person name="Bi D."/>
            <person name="Jin H."/>
        </authorList>
    </citation>
    <scope>NUCLEOTIDE SEQUENCE [LARGE SCALE GENOMIC DNA]</scope>
    <source>
        <strain evidence="2 3">SF7</strain>
    </source>
</reference>
<dbReference type="AlphaFoldDB" id="F9UJH0"/>
<dbReference type="InterPro" id="IPR028998">
    <property type="entry name" value="RimP_C"/>
</dbReference>
<accession>F9UJH0</accession>
<dbReference type="Pfam" id="PF17384">
    <property type="entry name" value="DUF150_C"/>
    <property type="match status" value="1"/>
</dbReference>
<sequence>MNWKEILQKEFGNDVFDAKIEKEDGITFLFVTSNYSDMNQVEELAKKISDFLNLNYENKMNFDSLSVQSKGVKLVYEIDELGELINEFIEVNLIKNLNKQEKFIGKLLEVNEDSILVEWNAKGQFRKQVIEKTNIKKVEKHIKF</sequence>
<organism evidence="2 3">
    <name type="scientific">Mycoplasmopsis columbina SF7</name>
    <dbReference type="NCBI Taxonomy" id="1037410"/>
    <lineage>
        <taxon>Bacteria</taxon>
        <taxon>Bacillati</taxon>
        <taxon>Mycoplasmatota</taxon>
        <taxon>Mycoplasmoidales</taxon>
        <taxon>Metamycoplasmataceae</taxon>
        <taxon>Mycoplasmopsis</taxon>
    </lineage>
</organism>
<dbReference type="eggNOG" id="ENOG5030MT6">
    <property type="taxonomic scope" value="Bacteria"/>
</dbReference>
<dbReference type="EMBL" id="AFXA01000005">
    <property type="protein sequence ID" value="EGV00513.1"/>
    <property type="molecule type" value="Genomic_DNA"/>
</dbReference>